<organism evidence="1 2">
    <name type="scientific">Pseudomonas fluorescens</name>
    <dbReference type="NCBI Taxonomy" id="294"/>
    <lineage>
        <taxon>Bacteria</taxon>
        <taxon>Pseudomonadati</taxon>
        <taxon>Pseudomonadota</taxon>
        <taxon>Gammaproteobacteria</taxon>
        <taxon>Pseudomonadales</taxon>
        <taxon>Pseudomonadaceae</taxon>
        <taxon>Pseudomonas</taxon>
    </lineage>
</organism>
<dbReference type="RefSeq" id="WP_046046067.1">
    <property type="nucleotide sequence ID" value="NZ_LACD01000007.1"/>
</dbReference>
<gene>
    <name evidence="1" type="ORF">VC34_08180</name>
</gene>
<sequence length="122" mass="13765">MSDIEMLKALVFQAAAGGICAADLRRRVLQEEAHLSEAEFQSIILGLQEEERLCGQEIDGHWMYTAIDKNDPGFTPLEYSPQFAERIIAASCGEFKEIDVDEMINQLDDMIAKARSRKNDIE</sequence>
<evidence type="ECO:0000313" key="1">
    <source>
        <dbReference type="EMBL" id="KJZ46008.1"/>
    </source>
</evidence>
<dbReference type="PATRIC" id="fig|294.131.peg.5854"/>
<dbReference type="Proteomes" id="UP000033500">
    <property type="component" value="Unassembled WGS sequence"/>
</dbReference>
<evidence type="ECO:0000313" key="2">
    <source>
        <dbReference type="Proteomes" id="UP000033500"/>
    </source>
</evidence>
<dbReference type="EMBL" id="LACD01000007">
    <property type="protein sequence ID" value="KJZ46008.1"/>
    <property type="molecule type" value="Genomic_DNA"/>
</dbReference>
<protein>
    <submittedName>
        <fullName evidence="1">Uncharacterized protein</fullName>
    </submittedName>
</protein>
<dbReference type="AlphaFoldDB" id="A0A0F4TNH9"/>
<proteinExistence type="predicted"/>
<comment type="caution">
    <text evidence="1">The sequence shown here is derived from an EMBL/GenBank/DDBJ whole genome shotgun (WGS) entry which is preliminary data.</text>
</comment>
<reference evidence="1 2" key="1">
    <citation type="submission" date="2015-03" db="EMBL/GenBank/DDBJ databases">
        <title>Comparative genomics of Pseudomonas insights into diversity of traits involved in vanlence and defense.</title>
        <authorList>
            <person name="Qin Y."/>
        </authorList>
    </citation>
    <scope>NUCLEOTIDE SEQUENCE [LARGE SCALE GENOMIC DNA]</scope>
    <source>
        <strain evidence="1 2">C3</strain>
    </source>
</reference>
<name>A0A0F4TNH9_PSEFL</name>
<accession>A0A0F4TNH9</accession>